<organism evidence="11 12">
    <name type="scientific">Thermosporothrix hazakensis</name>
    <dbReference type="NCBI Taxonomy" id="644383"/>
    <lineage>
        <taxon>Bacteria</taxon>
        <taxon>Bacillati</taxon>
        <taxon>Chloroflexota</taxon>
        <taxon>Ktedonobacteria</taxon>
        <taxon>Ktedonobacterales</taxon>
        <taxon>Thermosporotrichaceae</taxon>
        <taxon>Thermosporothrix</taxon>
    </lineage>
</organism>
<dbReference type="EC" id="2.1.2.1" evidence="8"/>
<keyword evidence="12" id="KW-1185">Reference proteome</keyword>
<dbReference type="CDD" id="cd00378">
    <property type="entry name" value="SHMT"/>
    <property type="match status" value="1"/>
</dbReference>
<dbReference type="UniPathway" id="UPA00193"/>
<dbReference type="GO" id="GO:0004372">
    <property type="term" value="F:glycine hydroxymethyltransferase activity"/>
    <property type="evidence" value="ECO:0007669"/>
    <property type="project" value="UniProtKB-UniRule"/>
</dbReference>
<evidence type="ECO:0000259" key="10">
    <source>
        <dbReference type="Pfam" id="PF00464"/>
    </source>
</evidence>
<dbReference type="SUPFAM" id="SSF53383">
    <property type="entry name" value="PLP-dependent transferases"/>
    <property type="match status" value="1"/>
</dbReference>
<comment type="caution">
    <text evidence="11">The sequence shown here is derived from an EMBL/GenBank/DDBJ whole genome shotgun (WGS) entry which is preliminary data.</text>
</comment>
<evidence type="ECO:0000256" key="4">
    <source>
        <dbReference type="ARBA" id="ARBA00022563"/>
    </source>
</evidence>
<dbReference type="OrthoDB" id="9803846at2"/>
<evidence type="ECO:0000256" key="2">
    <source>
        <dbReference type="ARBA" id="ARBA00006376"/>
    </source>
</evidence>
<name>A0A326U7V2_THEHA</name>
<dbReference type="GO" id="GO:0030170">
    <property type="term" value="F:pyridoxal phosphate binding"/>
    <property type="evidence" value="ECO:0007669"/>
    <property type="project" value="UniProtKB-UniRule"/>
</dbReference>
<evidence type="ECO:0000256" key="1">
    <source>
        <dbReference type="ARBA" id="ARBA00001933"/>
    </source>
</evidence>
<protein>
    <recommendedName>
        <fullName evidence="8">Serine hydroxymethyltransferase</fullName>
        <shortName evidence="8">SHMT</shortName>
        <shortName evidence="8">Serine methylase</shortName>
        <ecNumber evidence="8">2.1.2.1</ecNumber>
    </recommendedName>
</protein>
<dbReference type="FunFam" id="3.40.640.10:FF:000060">
    <property type="entry name" value="Serine hydroxymethyltransferase"/>
    <property type="match status" value="1"/>
</dbReference>
<evidence type="ECO:0000256" key="8">
    <source>
        <dbReference type="HAMAP-Rule" id="MF_00051"/>
    </source>
</evidence>
<reference evidence="11 12" key="1">
    <citation type="submission" date="2018-06" db="EMBL/GenBank/DDBJ databases">
        <title>Genomic Encyclopedia of Archaeal and Bacterial Type Strains, Phase II (KMG-II): from individual species to whole genera.</title>
        <authorList>
            <person name="Goeker M."/>
        </authorList>
    </citation>
    <scope>NUCLEOTIDE SEQUENCE [LARGE SCALE GENOMIC DNA]</scope>
    <source>
        <strain evidence="11 12">ATCC BAA-1881</strain>
    </source>
</reference>
<comment type="pathway">
    <text evidence="8">Amino-acid biosynthesis; glycine biosynthesis; glycine from L-serine: step 1/1.</text>
</comment>
<keyword evidence="7 8" id="KW-0663">Pyridoxal phosphate</keyword>
<dbReference type="PANTHER" id="PTHR11680">
    <property type="entry name" value="SERINE HYDROXYMETHYLTRANSFERASE"/>
    <property type="match status" value="1"/>
</dbReference>
<dbReference type="GO" id="GO:0035999">
    <property type="term" value="P:tetrahydrofolate interconversion"/>
    <property type="evidence" value="ECO:0007669"/>
    <property type="project" value="UniProtKB-UniRule"/>
</dbReference>
<keyword evidence="4 8" id="KW-0554">One-carbon metabolism</keyword>
<dbReference type="InterPro" id="IPR001085">
    <property type="entry name" value="Ser_HO-MeTrfase"/>
</dbReference>
<comment type="pathway">
    <text evidence="8">One-carbon metabolism; tetrahydrofolate interconversion.</text>
</comment>
<evidence type="ECO:0000256" key="5">
    <source>
        <dbReference type="ARBA" id="ARBA00022605"/>
    </source>
</evidence>
<accession>A0A326U7V2</accession>
<dbReference type="HAMAP" id="MF_00051">
    <property type="entry name" value="SHMT"/>
    <property type="match status" value="1"/>
</dbReference>
<dbReference type="PIRSF" id="PIRSF000412">
    <property type="entry name" value="SHMT"/>
    <property type="match status" value="1"/>
</dbReference>
<feature type="site" description="Plays an important role in substrate specificity" evidence="8">
    <location>
        <position position="291"/>
    </location>
</feature>
<dbReference type="GO" id="GO:0008168">
    <property type="term" value="F:methyltransferase activity"/>
    <property type="evidence" value="ECO:0007669"/>
    <property type="project" value="UniProtKB-KW"/>
</dbReference>
<feature type="domain" description="Serine hydroxymethyltransferase-like" evidence="10">
    <location>
        <begin position="172"/>
        <end position="445"/>
    </location>
</feature>
<dbReference type="GO" id="GO:0019264">
    <property type="term" value="P:glycine biosynthetic process from serine"/>
    <property type="evidence" value="ECO:0007669"/>
    <property type="project" value="UniProtKB-UniRule"/>
</dbReference>
<dbReference type="AlphaFoldDB" id="A0A326U7V2"/>
<keyword evidence="6 8" id="KW-0808">Transferase</keyword>
<comment type="subcellular location">
    <subcellularLocation>
        <location evidence="8">Cytoplasm</location>
    </subcellularLocation>
</comment>
<dbReference type="InterPro" id="IPR015422">
    <property type="entry name" value="PyrdxlP-dep_Trfase_small"/>
</dbReference>
<dbReference type="Proteomes" id="UP000248806">
    <property type="component" value="Unassembled WGS sequence"/>
</dbReference>
<comment type="function">
    <text evidence="8">Catalyzes the reversible interconversion of serine and glycine with tetrahydrofolate (THF) serving as the one-carbon carrier. This reaction serves as the major source of one-carbon groups required for the biosynthesis of purines, thymidylate, methionine, and other important biomolecules. Also exhibits THF-independent aldolase activity toward beta-hydroxyamino acids, producing glycine and aldehydes, via a retro-aldol mechanism.</text>
</comment>
<feature type="modified residue" description="N6-(pyridoxal phosphate)lysine" evidence="8 9">
    <location>
        <position position="292"/>
    </location>
</feature>
<feature type="binding site" evidence="8">
    <location>
        <begin position="184"/>
        <end position="186"/>
    </location>
    <ligand>
        <name>(6S)-5,6,7,8-tetrahydrofolate</name>
        <dbReference type="ChEBI" id="CHEBI:57453"/>
    </ligand>
</feature>
<dbReference type="InterPro" id="IPR015424">
    <property type="entry name" value="PyrdxlP-dep_Trfase"/>
</dbReference>
<dbReference type="RefSeq" id="WP_111321869.1">
    <property type="nucleotide sequence ID" value="NZ_BIFX01000003.1"/>
</dbReference>
<dbReference type="GO" id="GO:0032259">
    <property type="term" value="P:methylation"/>
    <property type="evidence" value="ECO:0007669"/>
    <property type="project" value="UniProtKB-KW"/>
</dbReference>
<comment type="subunit">
    <text evidence="8">Homodimer.</text>
</comment>
<evidence type="ECO:0000313" key="11">
    <source>
        <dbReference type="EMBL" id="PZW31158.1"/>
    </source>
</evidence>
<dbReference type="NCBIfam" id="NF010094">
    <property type="entry name" value="PRK13580.1"/>
    <property type="match status" value="1"/>
</dbReference>
<proteinExistence type="inferred from homology"/>
<dbReference type="InterPro" id="IPR015421">
    <property type="entry name" value="PyrdxlP-dep_Trfase_major"/>
</dbReference>
<dbReference type="EMBL" id="QKUF01000006">
    <property type="protein sequence ID" value="PZW31158.1"/>
    <property type="molecule type" value="Genomic_DNA"/>
</dbReference>
<dbReference type="Gene3D" id="3.40.640.10">
    <property type="entry name" value="Type I PLP-dependent aspartate aminotransferase-like (Major domain)"/>
    <property type="match status" value="2"/>
</dbReference>
<dbReference type="PROSITE" id="PS00096">
    <property type="entry name" value="SHMT"/>
    <property type="match status" value="1"/>
</dbReference>
<evidence type="ECO:0000313" key="12">
    <source>
        <dbReference type="Proteomes" id="UP000248806"/>
    </source>
</evidence>
<dbReference type="InterPro" id="IPR019798">
    <property type="entry name" value="Ser_HO-MeTrfase_PLP_BS"/>
</dbReference>
<comment type="catalytic activity">
    <reaction evidence="8">
        <text>(6R)-5,10-methylene-5,6,7,8-tetrahydrofolate + glycine + H2O = (6S)-5,6,7,8-tetrahydrofolate + L-serine</text>
        <dbReference type="Rhea" id="RHEA:15481"/>
        <dbReference type="ChEBI" id="CHEBI:15377"/>
        <dbReference type="ChEBI" id="CHEBI:15636"/>
        <dbReference type="ChEBI" id="CHEBI:33384"/>
        <dbReference type="ChEBI" id="CHEBI:57305"/>
        <dbReference type="ChEBI" id="CHEBI:57453"/>
        <dbReference type="EC" id="2.1.2.1"/>
    </reaction>
</comment>
<dbReference type="NCBIfam" id="NF000586">
    <property type="entry name" value="PRK00011.1"/>
    <property type="match status" value="1"/>
</dbReference>
<dbReference type="UniPathway" id="UPA00288">
    <property type="reaction ID" value="UER01023"/>
</dbReference>
<feature type="domain" description="Serine hydroxymethyltransferase-like" evidence="10">
    <location>
        <begin position="39"/>
        <end position="140"/>
    </location>
</feature>
<keyword evidence="5 8" id="KW-0028">Amino-acid biosynthesis</keyword>
<keyword evidence="11" id="KW-0489">Methyltransferase</keyword>
<evidence type="ECO:0000256" key="9">
    <source>
        <dbReference type="PIRSR" id="PIRSR000412-50"/>
    </source>
</evidence>
<evidence type="ECO:0000256" key="7">
    <source>
        <dbReference type="ARBA" id="ARBA00022898"/>
    </source>
</evidence>
<gene>
    <name evidence="8" type="primary">glyA</name>
    <name evidence="11" type="ORF">EI42_02255</name>
</gene>
<keyword evidence="3 8" id="KW-0963">Cytoplasm</keyword>
<dbReference type="GO" id="GO:0005829">
    <property type="term" value="C:cytosol"/>
    <property type="evidence" value="ECO:0007669"/>
    <property type="project" value="TreeGrafter"/>
</dbReference>
<comment type="cofactor">
    <cofactor evidence="1 8 9">
        <name>pyridoxal 5'-phosphate</name>
        <dbReference type="ChEBI" id="CHEBI:597326"/>
    </cofactor>
</comment>
<dbReference type="Gene3D" id="3.90.1150.10">
    <property type="entry name" value="Aspartate Aminotransferase, domain 1"/>
    <property type="match status" value="2"/>
</dbReference>
<dbReference type="InterPro" id="IPR049943">
    <property type="entry name" value="Ser_HO-MeTrfase-like"/>
</dbReference>
<comment type="similarity">
    <text evidence="2 8">Belongs to the SHMT family.</text>
</comment>
<dbReference type="InterPro" id="IPR039429">
    <property type="entry name" value="SHMT-like_dom"/>
</dbReference>
<evidence type="ECO:0000256" key="6">
    <source>
        <dbReference type="ARBA" id="ARBA00022679"/>
    </source>
</evidence>
<dbReference type="PANTHER" id="PTHR11680:SF35">
    <property type="entry name" value="SERINE HYDROXYMETHYLTRANSFERASE 1"/>
    <property type="match status" value="1"/>
</dbReference>
<sequence>MTITTASSSLLRYLHSLNGAAPHPGAAAFYASLDQISAVSPGIARAIVQELHDQRNNLKLIASENYSSLATQLATGNLLTDKYAEGFTQHRFYGGCDNVDTIESEAVRLACELFGAEHAYVQPHSGADANLVAFFAILSAKIQKPLLSELGQEDPAKLSAEDWAKVRHAVHNQRLLSLDYYSGGHLTHGYRHNISSHLFESYTYSVNRETGLIDLDQLRKQLHAVRPLILLAGYSAYPRKLNFAKMRELADEVGAVLMVDMAHFAGLVAGKVFTGDYNPIPHAHVVTTTTHKTLRGPRGGMVLCTKEFAEWVNKGCPSVLGGPLPHVMAAKAIAFREASQPEFQTYAQKIVDNAQALAEAFHIEGCTVLTGGTDNHLLLLDVARTFGLTGRQAETALRECGITLNRNSLPFDPNGPWYTSGLRVGTPAVTTLGMGPNEMTEIARIFKLVLSNITPTTAASGKPSRAKYTLDPRIVQQARQRVQALLTRFPLYPEINLDLVELPEPDKGE</sequence>
<comment type="caution">
    <text evidence="8">Lacks conserved residue(s) required for the propagation of feature annotation.</text>
</comment>
<dbReference type="Pfam" id="PF00464">
    <property type="entry name" value="SHMT"/>
    <property type="match status" value="2"/>
</dbReference>
<evidence type="ECO:0000256" key="3">
    <source>
        <dbReference type="ARBA" id="ARBA00022490"/>
    </source>
</evidence>